<dbReference type="PANTHER" id="PTHR21501">
    <property type="entry name" value="PROTEIN FAM-161"/>
    <property type="match status" value="1"/>
</dbReference>
<reference evidence="3" key="2">
    <citation type="submission" date="2025-09" db="UniProtKB">
        <authorList>
            <consortium name="Ensembl"/>
        </authorList>
    </citation>
    <scope>IDENTIFICATION</scope>
</reference>
<evidence type="ECO:0000256" key="1">
    <source>
        <dbReference type="ARBA" id="ARBA00023054"/>
    </source>
</evidence>
<keyword evidence="4" id="KW-1185">Reference proteome</keyword>
<accession>A0A7M4F459</accession>
<reference evidence="3" key="1">
    <citation type="submission" date="2025-08" db="UniProtKB">
        <authorList>
            <consortium name="Ensembl"/>
        </authorList>
    </citation>
    <scope>IDENTIFICATION</scope>
</reference>
<feature type="region of interest" description="Disordered" evidence="2">
    <location>
        <begin position="50"/>
        <end position="75"/>
    </location>
</feature>
<feature type="region of interest" description="Disordered" evidence="2">
    <location>
        <begin position="238"/>
        <end position="356"/>
    </location>
</feature>
<evidence type="ECO:0000313" key="3">
    <source>
        <dbReference type="Ensembl" id="ENSCPRP00005018833.1"/>
    </source>
</evidence>
<dbReference type="GO" id="GO:0044782">
    <property type="term" value="P:cilium organization"/>
    <property type="evidence" value="ECO:0007669"/>
    <property type="project" value="TreeGrafter"/>
</dbReference>
<dbReference type="Proteomes" id="UP000594220">
    <property type="component" value="Unplaced"/>
</dbReference>
<dbReference type="GO" id="GO:0036064">
    <property type="term" value="C:ciliary basal body"/>
    <property type="evidence" value="ECO:0007669"/>
    <property type="project" value="TreeGrafter"/>
</dbReference>
<organism evidence="3 4">
    <name type="scientific">Crocodylus porosus</name>
    <name type="common">Saltwater crocodile</name>
    <name type="synonym">Estuarine crocodile</name>
    <dbReference type="NCBI Taxonomy" id="8502"/>
    <lineage>
        <taxon>Eukaryota</taxon>
        <taxon>Metazoa</taxon>
        <taxon>Chordata</taxon>
        <taxon>Craniata</taxon>
        <taxon>Vertebrata</taxon>
        <taxon>Euteleostomi</taxon>
        <taxon>Archelosauria</taxon>
        <taxon>Archosauria</taxon>
        <taxon>Crocodylia</taxon>
        <taxon>Longirostres</taxon>
        <taxon>Crocodylidae</taxon>
        <taxon>Crocodylus</taxon>
    </lineage>
</organism>
<dbReference type="GeneTree" id="ENSGT00940000157824"/>
<keyword evidence="1" id="KW-0175">Coiled coil</keyword>
<feature type="compositionally biased region" description="Basic and acidic residues" evidence="2">
    <location>
        <begin position="238"/>
        <end position="260"/>
    </location>
</feature>
<proteinExistence type="predicted"/>
<evidence type="ECO:0000313" key="4">
    <source>
        <dbReference type="Proteomes" id="UP000594220"/>
    </source>
</evidence>
<sequence length="356" mass="40980">MDAAHRAALLVASCLRTPVNPRTRAPAALYERQQGPAAAEQQAKCIISSPIQRNPIPETPKRLNQGVAPNSPTKVQDGFDLYPDPEKEQNSSLNTDCEDWIDFPKMCRSNQEYYLKLEELKKAHLETMAKLEIMYQHKLHVKGVHPLDNTDAVPSICHRTHEKQRMQEYLQEMEEMEERVNQRPLLLERVTQKNARIAAEKHYSDILKELRLSEDFISKKGQTPKLLYHSSDEDFKRYTEDRESLNEDKIQERESCKEEEASPQSDQSCEEEAAARHQSDQSCEEEEEKAICQSHQFCDGEEEEDASHQSHQSEEEEQEEAVEVASTWSDHDALEYEDEKYEECGSEGKPSDNGAD</sequence>
<dbReference type="GO" id="GO:0032391">
    <property type="term" value="C:photoreceptor connecting cilium"/>
    <property type="evidence" value="ECO:0007669"/>
    <property type="project" value="TreeGrafter"/>
</dbReference>
<feature type="compositionally biased region" description="Acidic residues" evidence="2">
    <location>
        <begin position="335"/>
        <end position="345"/>
    </location>
</feature>
<dbReference type="InterPro" id="IPR051655">
    <property type="entry name" value="FAM161"/>
</dbReference>
<protein>
    <submittedName>
        <fullName evidence="3">FAM161 centrosomal protein A</fullName>
    </submittedName>
</protein>
<gene>
    <name evidence="3" type="primary">FAM161A</name>
</gene>
<dbReference type="PANTHER" id="PTHR21501:SF3">
    <property type="entry name" value="PROTEIN FAM161A"/>
    <property type="match status" value="1"/>
</dbReference>
<evidence type="ECO:0000256" key="2">
    <source>
        <dbReference type="SAM" id="MobiDB-lite"/>
    </source>
</evidence>
<dbReference type="AlphaFoldDB" id="A0A7M4F459"/>
<name>A0A7M4F459_CROPO</name>
<dbReference type="Ensembl" id="ENSCPRT00005022054.1">
    <property type="protein sequence ID" value="ENSCPRP00005018833.1"/>
    <property type="gene ID" value="ENSCPRG00005013180.1"/>
</dbReference>